<dbReference type="Gene3D" id="2.60.40.3930">
    <property type="match status" value="1"/>
</dbReference>
<feature type="chain" id="PRO_5045291699" evidence="3">
    <location>
        <begin position="33"/>
        <end position="1076"/>
    </location>
</feature>
<evidence type="ECO:0000256" key="3">
    <source>
        <dbReference type="SAM" id="SignalP"/>
    </source>
</evidence>
<dbReference type="PROSITE" id="PS50234">
    <property type="entry name" value="VWFA"/>
    <property type="match status" value="1"/>
</dbReference>
<evidence type="ECO:0000256" key="2">
    <source>
        <dbReference type="SAM" id="Phobius"/>
    </source>
</evidence>
<gene>
    <name evidence="5" type="ORF">J2S37_000993</name>
</gene>
<name>A0ABU2B780_9CORY</name>
<dbReference type="EMBL" id="JAVDYF010000001">
    <property type="protein sequence ID" value="MDR7354455.1"/>
    <property type="molecule type" value="Genomic_DNA"/>
</dbReference>
<proteinExistence type="predicted"/>
<feature type="signal peptide" evidence="3">
    <location>
        <begin position="1"/>
        <end position="32"/>
    </location>
</feature>
<dbReference type="InterPro" id="IPR041100">
    <property type="entry name" value="TQ"/>
</dbReference>
<keyword evidence="6" id="KW-1185">Reference proteome</keyword>
<dbReference type="InterPro" id="IPR013783">
    <property type="entry name" value="Ig-like_fold"/>
</dbReference>
<dbReference type="SUPFAM" id="SSF53300">
    <property type="entry name" value="vWA-like"/>
    <property type="match status" value="1"/>
</dbReference>
<dbReference type="NCBIfam" id="TIGR01167">
    <property type="entry name" value="LPXTG_anchor"/>
    <property type="match status" value="1"/>
</dbReference>
<evidence type="ECO:0000313" key="6">
    <source>
        <dbReference type="Proteomes" id="UP001183619"/>
    </source>
</evidence>
<sequence length="1076" mass="120015">MNTALGTKITRLAIAILAVAALGLLATPIVDAQTDTSHTVTATEETLEPTPTPEPAVEETTAETTASQSTETTEEPKTVDNNPTEKENPPTQPSPRFRRSITFDQFEELNDFYGPSTFDQLNSHRDVRAIYVQHDDENTALDFLVRQGGELRAITITAPRGYTFHTRDDETRRNYTRTHEDQYRVRLNGNFRNGRFNGTTIEGNLQFSNNNTQLTITFDNPLRLNPNQVHRIEVLGDEDISRGWGIDLDYAPPASDAVSEPAQWIPQATMNPEMPQRCGLDIALLFDLSFSVNRANGLEPLRDAGLGVINGLKGTGSRIGIYNFGSGANTRPSVKTQKLDLNNSRNVQDLTRAVSAIVTQRNVWEQGSGTNWEAGLATIPLKQPGTDSGYDVVYLLTDGLPTTNNVDNQKFDSNATKDPGTATHQADLVRAVHAANRLKQTGTRIVPLLINVGDKSEWIIDDKFHTDHYANRVQNRYNIPRHGRNLLTYHIDKRRDQTPYINTRDGVTRGQLQFFVSQNTPRHLTPPSRGYVANVTQEFNVWRAGVRTPRDMAADISSDDAPVVVDNFSDLVESAKATILDNCLGTVTIKKRVYLPNGEPDAISEGKGFSFQAKTQGLPRLKDPHDPMLFVPEAVYTTYDDRAEVSISIRSTDVNQKGARLNIYELVPDGFALLPQEVDGAQHHAVCEKVVEGVRTPYTTQNIVDPHEKKNKGFEVIAGSDGFIVCEVRNIRLQNLNPTITTEASFEENRNVKLTHNAPASDHIYDDVTINHIVPGKEYMLRSWLVDKETGAMLSTEPTEITFTSESDNFTVTGRNHERDKRSQYWVSGRLKVRVQGAQSINPGTKAVVFSELYAHHVTAQGNAYDRQIHSDLPWNERDGLTIVSHQNLEDTNQTVSFEYRQIQIGVRKFGYPQGNTPRLIRPDSRQWLFDLYQHTDNGALEKIGTLDQHHPNHGWVLFSLPVSVVPGRTYSLVEVKAPEGHELLAEPISFTVGFITAPKRGNQALRPWATFTGGSIATVYDIPTQPTDRLVINVTDVRRGTLPLTGGHGVFYPIAGGILLLLLGVAYYYHLRRRA</sequence>
<dbReference type="InterPro" id="IPR036465">
    <property type="entry name" value="vWFA_dom_sf"/>
</dbReference>
<dbReference type="RefSeq" id="WP_277104057.1">
    <property type="nucleotide sequence ID" value="NZ_BAAAJS010000035.1"/>
</dbReference>
<keyword evidence="2" id="KW-0812">Transmembrane</keyword>
<dbReference type="InterPro" id="IPR002035">
    <property type="entry name" value="VWF_A"/>
</dbReference>
<protein>
    <submittedName>
        <fullName evidence="5">LPXTG-motif cell wall-anchored protein</fullName>
    </submittedName>
</protein>
<organism evidence="5 6">
    <name type="scientific">Corynebacterium felinum</name>
    <dbReference type="NCBI Taxonomy" id="131318"/>
    <lineage>
        <taxon>Bacteria</taxon>
        <taxon>Bacillati</taxon>
        <taxon>Actinomycetota</taxon>
        <taxon>Actinomycetes</taxon>
        <taxon>Mycobacteriales</taxon>
        <taxon>Corynebacteriaceae</taxon>
        <taxon>Corynebacterium</taxon>
    </lineage>
</organism>
<feature type="compositionally biased region" description="Low complexity" evidence="1">
    <location>
        <begin position="62"/>
        <end position="71"/>
    </location>
</feature>
<dbReference type="Proteomes" id="UP001183619">
    <property type="component" value="Unassembled WGS sequence"/>
</dbReference>
<evidence type="ECO:0000313" key="5">
    <source>
        <dbReference type="EMBL" id="MDR7354455.1"/>
    </source>
</evidence>
<dbReference type="Gene3D" id="3.40.50.410">
    <property type="entry name" value="von Willebrand factor, type A domain"/>
    <property type="match status" value="1"/>
</dbReference>
<feature type="domain" description="VWFA" evidence="4">
    <location>
        <begin position="281"/>
        <end position="454"/>
    </location>
</feature>
<dbReference type="Gene3D" id="2.60.40.10">
    <property type="entry name" value="Immunoglobulins"/>
    <property type="match status" value="1"/>
</dbReference>
<keyword evidence="2" id="KW-1133">Transmembrane helix</keyword>
<dbReference type="Pfam" id="PF18202">
    <property type="entry name" value="TQ"/>
    <property type="match status" value="1"/>
</dbReference>
<accession>A0ABU2B780</accession>
<feature type="transmembrane region" description="Helical" evidence="2">
    <location>
        <begin position="1051"/>
        <end position="1070"/>
    </location>
</feature>
<feature type="region of interest" description="Disordered" evidence="1">
    <location>
        <begin position="39"/>
        <end position="98"/>
    </location>
</feature>
<keyword evidence="2" id="KW-0472">Membrane</keyword>
<comment type="caution">
    <text evidence="5">The sequence shown here is derived from an EMBL/GenBank/DDBJ whole genome shotgun (WGS) entry which is preliminary data.</text>
</comment>
<dbReference type="CDD" id="cd00198">
    <property type="entry name" value="vWFA"/>
    <property type="match status" value="1"/>
</dbReference>
<feature type="compositionally biased region" description="Basic and acidic residues" evidence="1">
    <location>
        <begin position="74"/>
        <end position="88"/>
    </location>
</feature>
<evidence type="ECO:0000259" key="4">
    <source>
        <dbReference type="PROSITE" id="PS50234"/>
    </source>
</evidence>
<dbReference type="NCBIfam" id="NF033903">
    <property type="entry name" value="VaFE_rpt"/>
    <property type="match status" value="1"/>
</dbReference>
<keyword evidence="3" id="KW-0732">Signal</keyword>
<evidence type="ECO:0000256" key="1">
    <source>
        <dbReference type="SAM" id="MobiDB-lite"/>
    </source>
</evidence>
<reference evidence="5 6" key="1">
    <citation type="submission" date="2023-07" db="EMBL/GenBank/DDBJ databases">
        <title>Sequencing the genomes of 1000 actinobacteria strains.</title>
        <authorList>
            <person name="Klenk H.-P."/>
        </authorList>
    </citation>
    <scope>NUCLEOTIDE SEQUENCE [LARGE SCALE GENOMIC DNA]</scope>
    <source>
        <strain evidence="5 6">DSM 44508</strain>
    </source>
</reference>